<name>A0A811VMK7_CERCA</name>
<dbReference type="AlphaFoldDB" id="A0A811VMK7"/>
<reference evidence="1" key="1">
    <citation type="submission" date="2020-11" db="EMBL/GenBank/DDBJ databases">
        <authorList>
            <person name="Whitehead M."/>
        </authorList>
    </citation>
    <scope>NUCLEOTIDE SEQUENCE</scope>
    <source>
        <strain evidence="1">EGII</strain>
    </source>
</reference>
<dbReference type="Proteomes" id="UP000606786">
    <property type="component" value="Unassembled WGS sequence"/>
</dbReference>
<gene>
    <name evidence="1" type="ORF">CCAP1982_LOCUS23390</name>
</gene>
<comment type="caution">
    <text evidence="1">The sequence shown here is derived from an EMBL/GenBank/DDBJ whole genome shotgun (WGS) entry which is preliminary data.</text>
</comment>
<keyword evidence="2" id="KW-1185">Reference proteome</keyword>
<evidence type="ECO:0000313" key="1">
    <source>
        <dbReference type="EMBL" id="CAD7015449.1"/>
    </source>
</evidence>
<protein>
    <submittedName>
        <fullName evidence="1">(Mediterranean fruit fly) hypothetical protein</fullName>
    </submittedName>
</protein>
<accession>A0A811VMK7</accession>
<organism evidence="1 2">
    <name type="scientific">Ceratitis capitata</name>
    <name type="common">Mediterranean fruit fly</name>
    <name type="synonym">Tephritis capitata</name>
    <dbReference type="NCBI Taxonomy" id="7213"/>
    <lineage>
        <taxon>Eukaryota</taxon>
        <taxon>Metazoa</taxon>
        <taxon>Ecdysozoa</taxon>
        <taxon>Arthropoda</taxon>
        <taxon>Hexapoda</taxon>
        <taxon>Insecta</taxon>
        <taxon>Pterygota</taxon>
        <taxon>Neoptera</taxon>
        <taxon>Endopterygota</taxon>
        <taxon>Diptera</taxon>
        <taxon>Brachycera</taxon>
        <taxon>Muscomorpha</taxon>
        <taxon>Tephritoidea</taxon>
        <taxon>Tephritidae</taxon>
        <taxon>Ceratitis</taxon>
        <taxon>Ceratitis</taxon>
    </lineage>
</organism>
<proteinExistence type="predicted"/>
<sequence>MRKPPLFNRKMLSQILITITVMTVILLAMHSYAAPLLGYQTIFEDNSRSQGRLKPIFIHCDEIGNHLNCMLHCKSRGHMTGNCGGDFTCNCF</sequence>
<dbReference type="EMBL" id="CAJHJT010000056">
    <property type="protein sequence ID" value="CAD7015449.1"/>
    <property type="molecule type" value="Genomic_DNA"/>
</dbReference>
<evidence type="ECO:0000313" key="2">
    <source>
        <dbReference type="Proteomes" id="UP000606786"/>
    </source>
</evidence>